<accession>A0A8K0CE14</accession>
<evidence type="ECO:0000259" key="1">
    <source>
        <dbReference type="Pfam" id="PF13843"/>
    </source>
</evidence>
<keyword evidence="3" id="KW-1185">Reference proteome</keyword>
<dbReference type="EMBL" id="VTPC01089860">
    <property type="protein sequence ID" value="KAF2885593.1"/>
    <property type="molecule type" value="Genomic_DNA"/>
</dbReference>
<dbReference type="Pfam" id="PF13843">
    <property type="entry name" value="DDE_Tnp_1_7"/>
    <property type="match status" value="1"/>
</dbReference>
<dbReference type="OrthoDB" id="10049986at2759"/>
<dbReference type="Proteomes" id="UP000801492">
    <property type="component" value="Unassembled WGS sequence"/>
</dbReference>
<proteinExistence type="predicted"/>
<comment type="caution">
    <text evidence="2">The sequence shown here is derived from an EMBL/GenBank/DDBJ whole genome shotgun (WGS) entry which is preliminary data.</text>
</comment>
<reference evidence="2" key="1">
    <citation type="submission" date="2019-08" db="EMBL/GenBank/DDBJ databases">
        <title>The genome of the North American firefly Photinus pyralis.</title>
        <authorList>
            <consortium name="Photinus pyralis genome working group"/>
            <person name="Fallon T.R."/>
            <person name="Sander Lower S.E."/>
            <person name="Weng J.-K."/>
        </authorList>
    </citation>
    <scope>NUCLEOTIDE SEQUENCE</scope>
    <source>
        <strain evidence="2">TRF0915ILg1</strain>
        <tissue evidence="2">Whole body</tissue>
    </source>
</reference>
<dbReference type="InterPro" id="IPR029526">
    <property type="entry name" value="PGBD"/>
</dbReference>
<evidence type="ECO:0000313" key="3">
    <source>
        <dbReference type="Proteomes" id="UP000801492"/>
    </source>
</evidence>
<evidence type="ECO:0000313" key="2">
    <source>
        <dbReference type="EMBL" id="KAF2885593.1"/>
    </source>
</evidence>
<sequence>MYFLEGVANKIDFSNCECVSQDNQPVTVTVHDISTHSRLSAQNVLKEATGPTAYTRRKVTEGSVSSSWRMFIVESMLRHIKKCTETEARRHGAENWSLALEELNALIALLYPRGKDEMRPEKEPFSENVVIRLMKPYFRTGRNVTTDNFFTSLKLEKRLSIEYCGHNKPYKKRNSSCIRLQRKSVIGEWHYSYDTNKKEQKCSEREAIPPHIDLSGITAESVFYRVETTRIIEEEKRASSKN</sequence>
<feature type="domain" description="PiggyBac transposable element-derived protein" evidence="1">
    <location>
        <begin position="69"/>
        <end position="194"/>
    </location>
</feature>
<name>A0A8K0CE14_IGNLU</name>
<dbReference type="AlphaFoldDB" id="A0A8K0CE14"/>
<organism evidence="2 3">
    <name type="scientific">Ignelater luminosus</name>
    <name type="common">Cucubano</name>
    <name type="synonym">Pyrophorus luminosus</name>
    <dbReference type="NCBI Taxonomy" id="2038154"/>
    <lineage>
        <taxon>Eukaryota</taxon>
        <taxon>Metazoa</taxon>
        <taxon>Ecdysozoa</taxon>
        <taxon>Arthropoda</taxon>
        <taxon>Hexapoda</taxon>
        <taxon>Insecta</taxon>
        <taxon>Pterygota</taxon>
        <taxon>Neoptera</taxon>
        <taxon>Endopterygota</taxon>
        <taxon>Coleoptera</taxon>
        <taxon>Polyphaga</taxon>
        <taxon>Elateriformia</taxon>
        <taxon>Elateroidea</taxon>
        <taxon>Elateridae</taxon>
        <taxon>Agrypninae</taxon>
        <taxon>Pyrophorini</taxon>
        <taxon>Ignelater</taxon>
    </lineage>
</organism>
<gene>
    <name evidence="2" type="ORF">ILUMI_20577</name>
</gene>
<protein>
    <recommendedName>
        <fullName evidence="1">PiggyBac transposable element-derived protein domain-containing protein</fullName>
    </recommendedName>
</protein>